<dbReference type="RefSeq" id="WP_051726043.1">
    <property type="nucleotide sequence ID" value="NZ_JBHEZZ010000004.1"/>
</dbReference>
<organism evidence="5 6">
    <name type="scientific">Streptacidiphilus cavernicola</name>
    <dbReference type="NCBI Taxonomy" id="3342716"/>
    <lineage>
        <taxon>Bacteria</taxon>
        <taxon>Bacillati</taxon>
        <taxon>Actinomycetota</taxon>
        <taxon>Actinomycetes</taxon>
        <taxon>Kitasatosporales</taxon>
        <taxon>Streptomycetaceae</taxon>
        <taxon>Streptacidiphilus</taxon>
    </lineage>
</organism>
<dbReference type="GO" id="GO:0016787">
    <property type="term" value="F:hydrolase activity"/>
    <property type="evidence" value="ECO:0007669"/>
    <property type="project" value="UniProtKB-KW"/>
</dbReference>
<comment type="similarity">
    <text evidence="1">Belongs to the AB hydrolase superfamily.</text>
</comment>
<feature type="domain" description="Xaa-Pro dipeptidyl-peptidase C-terminal" evidence="4">
    <location>
        <begin position="291"/>
        <end position="498"/>
    </location>
</feature>
<sequence>MSAECIHDVRIVRDARIPIPADGPSGPRQSLSADLYLPVTDDPVPALVSVTPYRKDALGGIGAAGSLRWFAAHGYACLLVDFRGTGSSDGRARPPFDPAEADDGVAAVEWAAGQPWCTGAVGMWGLSYGAVLTLRTAARRPEHLGAIIPVLGMPDPERDFIHPSGAAGCLAPLGVWGLGTLRDLLLPPLHAHRSEDEQRRWRHRVEQAEPYLLDLYRHRPGHRVWRERVVDASAVTAPALCVAGWRDMFCDGSLRAYEQLRGPRKLLVGPWMHTMPQESPFDPVDFHALALRWWDRWLAGVDNSVDREPEVTLRVMGHRPQWRGYGHWPPQGEQVQVSAGGGSAPLTARLDPSVGSLSGLWGIPTSGYGLPGDQHQDDMGGLRVTGPPLERPLLLIGRPVATLEPARACGFGRLVVKLTDVDPRGRSTLITGGVLADPRTDHRVVLDPTAYQLPAGHRLRVVVSDGAFPRLWPCGSESAPEDRVLRLARLDLALPTVDAAQGEPAVPPEPGQDRADGTDLWIGDSPRWTVSRDLVNRGTTVTMGGGLSARTPQREHRLDVETELTATVEAAVPGAARVHGSTTATVRLDTGEHLLVRVELQLTEGAAVATGTVHIDGVEVVARRWHTADDGSRREPAADPVPTAAQ</sequence>
<dbReference type="InterPro" id="IPR050261">
    <property type="entry name" value="FrsA_esterase"/>
</dbReference>
<protein>
    <submittedName>
        <fullName evidence="5">CocE/NonD family hydrolase</fullName>
    </submittedName>
</protein>
<evidence type="ECO:0000313" key="5">
    <source>
        <dbReference type="EMBL" id="MFC1401478.1"/>
    </source>
</evidence>
<dbReference type="InterPro" id="IPR008979">
    <property type="entry name" value="Galactose-bd-like_sf"/>
</dbReference>
<dbReference type="InterPro" id="IPR029058">
    <property type="entry name" value="AB_hydrolase_fold"/>
</dbReference>
<evidence type="ECO:0000313" key="6">
    <source>
        <dbReference type="Proteomes" id="UP001592528"/>
    </source>
</evidence>
<dbReference type="SUPFAM" id="SSF49785">
    <property type="entry name" value="Galactose-binding domain-like"/>
    <property type="match status" value="1"/>
</dbReference>
<dbReference type="Pfam" id="PF02129">
    <property type="entry name" value="Peptidase_S15"/>
    <property type="match status" value="1"/>
</dbReference>
<reference evidence="5 6" key="1">
    <citation type="submission" date="2024-09" db="EMBL/GenBank/DDBJ databases">
        <authorList>
            <person name="Lee S.D."/>
        </authorList>
    </citation>
    <scope>NUCLEOTIDE SEQUENCE [LARGE SCALE GENOMIC DNA]</scope>
    <source>
        <strain evidence="5 6">N1-5</strain>
    </source>
</reference>
<dbReference type="PANTHER" id="PTHR22946:SF9">
    <property type="entry name" value="POLYKETIDE TRANSFERASE AF380"/>
    <property type="match status" value="1"/>
</dbReference>
<evidence type="ECO:0000256" key="3">
    <source>
        <dbReference type="SAM" id="MobiDB-lite"/>
    </source>
</evidence>
<comment type="caution">
    <text evidence="5">The sequence shown here is derived from an EMBL/GenBank/DDBJ whole genome shotgun (WGS) entry which is preliminary data.</text>
</comment>
<accession>A0ABV6UJ49</accession>
<keyword evidence="2 5" id="KW-0378">Hydrolase</keyword>
<dbReference type="PANTHER" id="PTHR22946">
    <property type="entry name" value="DIENELACTONE HYDROLASE DOMAIN-CONTAINING PROTEIN-RELATED"/>
    <property type="match status" value="1"/>
</dbReference>
<feature type="region of interest" description="Disordered" evidence="3">
    <location>
        <begin position="626"/>
        <end position="646"/>
    </location>
</feature>
<name>A0ABV6UJ49_9ACTN</name>
<dbReference type="SMART" id="SM00939">
    <property type="entry name" value="PepX_C"/>
    <property type="match status" value="1"/>
</dbReference>
<dbReference type="InterPro" id="IPR005674">
    <property type="entry name" value="CocE/Ser_esterase"/>
</dbReference>
<proteinExistence type="inferred from homology"/>
<evidence type="ECO:0000256" key="1">
    <source>
        <dbReference type="ARBA" id="ARBA00008645"/>
    </source>
</evidence>
<feature type="compositionally biased region" description="Basic and acidic residues" evidence="3">
    <location>
        <begin position="626"/>
        <end position="637"/>
    </location>
</feature>
<dbReference type="Gene3D" id="3.40.50.1820">
    <property type="entry name" value="alpha/beta hydrolase"/>
    <property type="match status" value="1"/>
</dbReference>
<dbReference type="EMBL" id="JBHEZZ010000004">
    <property type="protein sequence ID" value="MFC1401478.1"/>
    <property type="molecule type" value="Genomic_DNA"/>
</dbReference>
<dbReference type="Proteomes" id="UP001592528">
    <property type="component" value="Unassembled WGS sequence"/>
</dbReference>
<dbReference type="InterPro" id="IPR000383">
    <property type="entry name" value="Xaa-Pro-like_dom"/>
</dbReference>
<evidence type="ECO:0000256" key="2">
    <source>
        <dbReference type="ARBA" id="ARBA00022801"/>
    </source>
</evidence>
<dbReference type="Pfam" id="PF08530">
    <property type="entry name" value="PepX_C"/>
    <property type="match status" value="1"/>
</dbReference>
<feature type="region of interest" description="Disordered" evidence="3">
    <location>
        <begin position="500"/>
        <end position="522"/>
    </location>
</feature>
<keyword evidence="6" id="KW-1185">Reference proteome</keyword>
<dbReference type="NCBIfam" id="TIGR00976">
    <property type="entry name" value="CocE_NonD"/>
    <property type="match status" value="1"/>
</dbReference>
<evidence type="ECO:0000259" key="4">
    <source>
        <dbReference type="SMART" id="SM00939"/>
    </source>
</evidence>
<dbReference type="SUPFAM" id="SSF53474">
    <property type="entry name" value="alpha/beta-Hydrolases"/>
    <property type="match status" value="1"/>
</dbReference>
<dbReference type="InterPro" id="IPR013736">
    <property type="entry name" value="Xaa-Pro_dipept_C"/>
</dbReference>
<gene>
    <name evidence="5" type="ORF">ACEZDJ_09275</name>
</gene>
<dbReference type="Gene3D" id="2.60.120.260">
    <property type="entry name" value="Galactose-binding domain-like"/>
    <property type="match status" value="1"/>
</dbReference>